<proteinExistence type="predicted"/>
<dbReference type="AlphaFoldDB" id="A0A1N6GTK8"/>
<dbReference type="Proteomes" id="UP000185062">
    <property type="component" value="Unassembled WGS sequence"/>
</dbReference>
<reference evidence="1 2" key="1">
    <citation type="submission" date="2016-12" db="EMBL/GenBank/DDBJ databases">
        <authorList>
            <person name="Song W.-J."/>
            <person name="Kurnit D.M."/>
        </authorList>
    </citation>
    <scope>NUCLEOTIDE SEQUENCE [LARGE SCALE GENOMIC DNA]</scope>
    <source>
        <strain evidence="1 2">ATCC 49181</strain>
    </source>
</reference>
<keyword evidence="2" id="KW-1185">Reference proteome</keyword>
<dbReference type="EMBL" id="FSRO01000001">
    <property type="protein sequence ID" value="SIO10665.1"/>
    <property type="molecule type" value="Genomic_DNA"/>
</dbReference>
<gene>
    <name evidence="1" type="ORF">SAMN02743940_0851</name>
</gene>
<protein>
    <submittedName>
        <fullName evidence="1">Uncharacterized protein</fullName>
    </submittedName>
</protein>
<sequence length="95" mass="10883">MLLLSEFLSEEGSLAGFLLDKLAFCVDFGIRGFPIREVEGESFVCNIFSIRLFWSMETLGERLDYISDPLKILCPYDLVLERMRLIMASSNFVCT</sequence>
<organism evidence="1 2">
    <name type="scientific">Nitrosomonas cryotolerans ATCC 49181</name>
    <dbReference type="NCBI Taxonomy" id="1131553"/>
    <lineage>
        <taxon>Bacteria</taxon>
        <taxon>Pseudomonadati</taxon>
        <taxon>Pseudomonadota</taxon>
        <taxon>Betaproteobacteria</taxon>
        <taxon>Nitrosomonadales</taxon>
        <taxon>Nitrosomonadaceae</taxon>
        <taxon>Nitrosomonas</taxon>
    </lineage>
</organism>
<name>A0A1N6GTK8_9PROT</name>
<accession>A0A1N6GTK8</accession>
<evidence type="ECO:0000313" key="2">
    <source>
        <dbReference type="Proteomes" id="UP000185062"/>
    </source>
</evidence>
<evidence type="ECO:0000313" key="1">
    <source>
        <dbReference type="EMBL" id="SIO10665.1"/>
    </source>
</evidence>